<dbReference type="GO" id="GO:0008236">
    <property type="term" value="F:serine-type peptidase activity"/>
    <property type="evidence" value="ECO:0007669"/>
    <property type="project" value="InterPro"/>
</dbReference>
<dbReference type="GO" id="GO:0007165">
    <property type="term" value="P:signal transduction"/>
    <property type="evidence" value="ECO:0007669"/>
    <property type="project" value="TreeGrafter"/>
</dbReference>
<protein>
    <submittedName>
        <fullName evidence="3">Peptidase S41-like protein</fullName>
    </submittedName>
</protein>
<dbReference type="RefSeq" id="WP_120261168.1">
    <property type="nucleotide sequence ID" value="NZ_RAPY01000005.1"/>
</dbReference>
<dbReference type="EMBL" id="RAPY01000005">
    <property type="protein sequence ID" value="RKE45422.1"/>
    <property type="molecule type" value="Genomic_DNA"/>
</dbReference>
<dbReference type="InterPro" id="IPR005151">
    <property type="entry name" value="Tail-specific_protease"/>
</dbReference>
<comment type="caution">
    <text evidence="3">The sequence shown here is derived from an EMBL/GenBank/DDBJ whole genome shotgun (WGS) entry which is preliminary data.</text>
</comment>
<dbReference type="AlphaFoldDB" id="A0A420ALT7"/>
<feature type="compositionally biased region" description="Basic and acidic residues" evidence="1">
    <location>
        <begin position="505"/>
        <end position="515"/>
    </location>
</feature>
<dbReference type="Gene3D" id="2.30.42.10">
    <property type="match status" value="1"/>
</dbReference>
<dbReference type="Pfam" id="PF03572">
    <property type="entry name" value="Peptidase_S41"/>
    <property type="match status" value="1"/>
</dbReference>
<keyword evidence="4" id="KW-1185">Reference proteome</keyword>
<proteinExistence type="predicted"/>
<reference evidence="3 4" key="1">
    <citation type="submission" date="2018-09" db="EMBL/GenBank/DDBJ databases">
        <title>Genomic Encyclopedia of Type Strains, Phase III (KMG-III): the genomes of soil and plant-associated and newly described type strains.</title>
        <authorList>
            <person name="Whitman W."/>
        </authorList>
    </citation>
    <scope>NUCLEOTIDE SEQUENCE [LARGE SCALE GENOMIC DNA]</scope>
    <source>
        <strain evidence="3 4">CECT 7938</strain>
    </source>
</reference>
<evidence type="ECO:0000313" key="3">
    <source>
        <dbReference type="EMBL" id="RKE45422.1"/>
    </source>
</evidence>
<dbReference type="SUPFAM" id="SSF50156">
    <property type="entry name" value="PDZ domain-like"/>
    <property type="match status" value="1"/>
</dbReference>
<dbReference type="Proteomes" id="UP000286246">
    <property type="component" value="Unassembled WGS sequence"/>
</dbReference>
<name>A0A420ALT7_SPHD1</name>
<feature type="domain" description="Tail specific protease" evidence="2">
    <location>
        <begin position="258"/>
        <end position="405"/>
    </location>
</feature>
<evidence type="ECO:0000259" key="2">
    <source>
        <dbReference type="Pfam" id="PF03572"/>
    </source>
</evidence>
<dbReference type="InterPro" id="IPR036034">
    <property type="entry name" value="PDZ_sf"/>
</dbReference>
<evidence type="ECO:0000256" key="1">
    <source>
        <dbReference type="SAM" id="MobiDB-lite"/>
    </source>
</evidence>
<dbReference type="InterPro" id="IPR029045">
    <property type="entry name" value="ClpP/crotonase-like_dom_sf"/>
</dbReference>
<dbReference type="PANTHER" id="PTHR32060">
    <property type="entry name" value="TAIL-SPECIFIC PROTEASE"/>
    <property type="match status" value="1"/>
</dbReference>
<dbReference type="SUPFAM" id="SSF52096">
    <property type="entry name" value="ClpP/crotonase"/>
    <property type="match status" value="1"/>
</dbReference>
<organism evidence="3 4">
    <name type="scientific">Sphingobacterium detergens</name>
    <dbReference type="NCBI Taxonomy" id="1145106"/>
    <lineage>
        <taxon>Bacteria</taxon>
        <taxon>Pseudomonadati</taxon>
        <taxon>Bacteroidota</taxon>
        <taxon>Sphingobacteriia</taxon>
        <taxon>Sphingobacteriales</taxon>
        <taxon>Sphingobacteriaceae</taxon>
        <taxon>Sphingobacterium</taxon>
    </lineage>
</organism>
<evidence type="ECO:0000313" key="4">
    <source>
        <dbReference type="Proteomes" id="UP000286246"/>
    </source>
</evidence>
<sequence length="521" mass="57649">MNIVPLKQVGRWAAIALIGLTVLSCKKDNPKPEPEPEPTDRTEGQLIKDDIYKYYKLYSVWADGSIPDYLKNPAQYTDQYGSASNVLDALKRLTPVHIAAGYAGVFDRFSFMEGINGYNIAEQASTKMDNNEGYGISVQWFSLDSKTARPYISFVEGGSPAQLAGFKRADIITAVNNDKENYSIEVSCPDAGGTCQVKDPAAYSRLRNNINSALDAANLTLQVKRADNKLFEKPMSYNNSYVINPIYKDTIYLNSNNNVGYLALSSFEEIGSNNQNQKNIDAAFAQYEAKQIKSLIVDLRYNGGGYVDAAIYVADKIGGAKTKGKLMLTYEMNKYMQSDAAKNLRDQLNMHDTYFDGLSTLNLNKVYFLVSEETASAAEMLVNVLTPHLPVQIIATESRTYGKPVGFFEQKVRDKVSYWPASFILKNSRGNLGEKYNKGTESGLRDYWDGLVPDKSGIGDDVSADVGDPKEKMLATALADAAPTSKSRAAMRSISARTIQTVDQGKMHTRPERGMIKTRSK</sequence>
<dbReference type="PROSITE" id="PS51257">
    <property type="entry name" value="PROKAR_LIPOPROTEIN"/>
    <property type="match status" value="1"/>
</dbReference>
<dbReference type="Gene3D" id="3.90.226.10">
    <property type="entry name" value="2-enoyl-CoA Hydratase, Chain A, domain 1"/>
    <property type="match status" value="1"/>
</dbReference>
<dbReference type="Gene3D" id="3.30.750.170">
    <property type="match status" value="1"/>
</dbReference>
<dbReference type="PANTHER" id="PTHR32060:SF30">
    <property type="entry name" value="CARBOXY-TERMINAL PROCESSING PROTEASE CTPA"/>
    <property type="match status" value="1"/>
</dbReference>
<dbReference type="OrthoDB" id="7168509at2"/>
<dbReference type="GO" id="GO:0030288">
    <property type="term" value="C:outer membrane-bounded periplasmic space"/>
    <property type="evidence" value="ECO:0007669"/>
    <property type="project" value="TreeGrafter"/>
</dbReference>
<dbReference type="GO" id="GO:0006508">
    <property type="term" value="P:proteolysis"/>
    <property type="evidence" value="ECO:0007669"/>
    <property type="project" value="InterPro"/>
</dbReference>
<feature type="region of interest" description="Disordered" evidence="1">
    <location>
        <begin position="498"/>
        <end position="521"/>
    </location>
</feature>
<accession>A0A420ALT7</accession>
<dbReference type="GO" id="GO:0004175">
    <property type="term" value="F:endopeptidase activity"/>
    <property type="evidence" value="ECO:0007669"/>
    <property type="project" value="TreeGrafter"/>
</dbReference>
<gene>
    <name evidence="3" type="ORF">DFQ12_4495</name>
</gene>